<evidence type="ECO:0000313" key="3">
    <source>
        <dbReference type="Proteomes" id="UP000649573"/>
    </source>
</evidence>
<dbReference type="NCBIfam" id="NF033532">
    <property type="entry name" value="lone7para_assoc"/>
    <property type="match status" value="1"/>
</dbReference>
<evidence type="ECO:0008006" key="4">
    <source>
        <dbReference type="Google" id="ProtNLM"/>
    </source>
</evidence>
<accession>A0ABQ2VIA6</accession>
<dbReference type="EMBL" id="BMRE01000127">
    <property type="protein sequence ID" value="GGU88038.1"/>
    <property type="molecule type" value="Genomic_DNA"/>
</dbReference>
<evidence type="ECO:0000313" key="2">
    <source>
        <dbReference type="EMBL" id="GGU88038.1"/>
    </source>
</evidence>
<dbReference type="RefSeq" id="WP_229813566.1">
    <property type="nucleotide sequence ID" value="NZ_BMRE01000127.1"/>
</dbReference>
<proteinExistence type="predicted"/>
<dbReference type="Proteomes" id="UP000649573">
    <property type="component" value="Unassembled WGS sequence"/>
</dbReference>
<gene>
    <name evidence="2" type="ORF">GCM10010178_92110</name>
</gene>
<keyword evidence="3" id="KW-1185">Reference proteome</keyword>
<sequence length="240" mass="26693">MTELQVRPNSKAERRTTMDVKTDTSGESQANDALSNWFLLMDPGWRPAKPNDTPPIEAVVGVWPLEDGRVGKFRANPRYQQSDERSPSDPLDAVLRLVLQGSAEAEHIQLLLRDTLFDVAMNGDGRPLITKSPDDVLCVVVATGEPHRRRVRAPQWQRIDLDELVVLLADNVDVLFNPGGPASVRLTGDFMRETVMLDDEQVSVLQSQHLQDVSSLRIVPWDPFADVPEDAGNLPTDLAQ</sequence>
<evidence type="ECO:0000256" key="1">
    <source>
        <dbReference type="SAM" id="MobiDB-lite"/>
    </source>
</evidence>
<feature type="region of interest" description="Disordered" evidence="1">
    <location>
        <begin position="1"/>
        <end position="29"/>
    </location>
</feature>
<feature type="compositionally biased region" description="Basic and acidic residues" evidence="1">
    <location>
        <begin position="10"/>
        <end position="24"/>
    </location>
</feature>
<reference evidence="3" key="1">
    <citation type="journal article" date="2019" name="Int. J. Syst. Evol. Microbiol.">
        <title>The Global Catalogue of Microorganisms (GCM) 10K type strain sequencing project: providing services to taxonomists for standard genome sequencing and annotation.</title>
        <authorList>
            <consortium name="The Broad Institute Genomics Platform"/>
            <consortium name="The Broad Institute Genome Sequencing Center for Infectious Disease"/>
            <person name="Wu L."/>
            <person name="Ma J."/>
        </authorList>
    </citation>
    <scope>NUCLEOTIDE SEQUENCE [LARGE SCALE GENOMIC DNA]</scope>
    <source>
        <strain evidence="3">JCM 3296</strain>
    </source>
</reference>
<dbReference type="InterPro" id="IPR047659">
    <property type="entry name" value="T7SS_assoc"/>
</dbReference>
<comment type="caution">
    <text evidence="2">The sequence shown here is derived from an EMBL/GenBank/DDBJ whole genome shotgun (WGS) entry which is preliminary data.</text>
</comment>
<organism evidence="2 3">
    <name type="scientific">Lentzea flava</name>
    <dbReference type="NCBI Taxonomy" id="103732"/>
    <lineage>
        <taxon>Bacteria</taxon>
        <taxon>Bacillati</taxon>
        <taxon>Actinomycetota</taxon>
        <taxon>Actinomycetes</taxon>
        <taxon>Pseudonocardiales</taxon>
        <taxon>Pseudonocardiaceae</taxon>
        <taxon>Lentzea</taxon>
    </lineage>
</organism>
<name>A0ABQ2VIA6_9PSEU</name>
<protein>
    <recommendedName>
        <fullName evidence="4">Type VII secretion system-associated protein</fullName>
    </recommendedName>
</protein>